<dbReference type="GO" id="GO:0006508">
    <property type="term" value="P:proteolysis"/>
    <property type="evidence" value="ECO:0007669"/>
    <property type="project" value="UniProtKB-KW"/>
</dbReference>
<dbReference type="Gene3D" id="3.90.1720.10">
    <property type="entry name" value="endopeptidase domain like (from Nostoc punctiforme)"/>
    <property type="match status" value="1"/>
</dbReference>
<dbReference type="InterPro" id="IPR051202">
    <property type="entry name" value="Peptidase_C40"/>
</dbReference>
<dbReference type="PROSITE" id="PS51935">
    <property type="entry name" value="NLPC_P60"/>
    <property type="match status" value="1"/>
</dbReference>
<dbReference type="Pfam" id="PF00877">
    <property type="entry name" value="NLPC_P60"/>
    <property type="match status" value="1"/>
</dbReference>
<keyword evidence="4" id="KW-0788">Thiol protease</keyword>
<evidence type="ECO:0000256" key="3">
    <source>
        <dbReference type="ARBA" id="ARBA00022801"/>
    </source>
</evidence>
<evidence type="ECO:0000256" key="2">
    <source>
        <dbReference type="ARBA" id="ARBA00022670"/>
    </source>
</evidence>
<keyword evidence="7" id="KW-1185">Reference proteome</keyword>
<dbReference type="AlphaFoldDB" id="A0A4R1RZK0"/>
<dbReference type="PANTHER" id="PTHR47053">
    <property type="entry name" value="MUREIN DD-ENDOPEPTIDASE MEPH-RELATED"/>
    <property type="match status" value="1"/>
</dbReference>
<evidence type="ECO:0000259" key="5">
    <source>
        <dbReference type="PROSITE" id="PS51935"/>
    </source>
</evidence>
<sequence length="414" mass="45799">MIGTDHWIGNGEPALLDPEYWLHRAVHTGWLKNPFQARPHSVAQAVAEYRREVGALLNRPLLGQFAERISPLELARSLDRTEWLNGVPIYGLIVNRTDLKMLPRAAPLLTAAWPRDLDRNQQSGLEPGDSCQLFASNADCSWYGVITRRGAGWVAARDLAVAGATPVDHHTTQLPALITLDPEHTLKPFHGLPRSAGMGCSFPAVDPFRRVVLIPSRTRSGELRWREAVIDGRVCAGHLAPTVPNLIRQAFKYLGRRYAWGDRNPGGRTGLDCSRLVQNVLQTLGWTVPRNSREQLAAGRRVLPLGESGPEERGALLDGLMPGSLLYTDSHALIYLGRTPNGWYAIHACYSYLEKHGDREKRRAVKRVIVSDLELGLGSSGGSLWQRLTGAVPVVGKEEQHEAVSSDRRGDCQR</sequence>
<dbReference type="Proteomes" id="UP000295008">
    <property type="component" value="Unassembled WGS sequence"/>
</dbReference>
<dbReference type="InterPro" id="IPR000064">
    <property type="entry name" value="NLP_P60_dom"/>
</dbReference>
<dbReference type="PANTHER" id="PTHR47053:SF1">
    <property type="entry name" value="MUREIN DD-ENDOPEPTIDASE MEPH-RELATED"/>
    <property type="match status" value="1"/>
</dbReference>
<reference evidence="6 7" key="1">
    <citation type="submission" date="2019-03" db="EMBL/GenBank/DDBJ databases">
        <title>Genomic Encyclopedia of Type Strains, Phase IV (KMG-IV): sequencing the most valuable type-strain genomes for metagenomic binning, comparative biology and taxonomic classification.</title>
        <authorList>
            <person name="Goeker M."/>
        </authorList>
    </citation>
    <scope>NUCLEOTIDE SEQUENCE [LARGE SCALE GENOMIC DNA]</scope>
    <source>
        <strain evidence="6 7">LX-B</strain>
    </source>
</reference>
<gene>
    <name evidence="6" type="ORF">EDC14_1007134</name>
</gene>
<comment type="similarity">
    <text evidence="1">Belongs to the peptidase C40 family.</text>
</comment>
<protein>
    <submittedName>
        <fullName evidence="6">NlpC/P60 family protein</fullName>
    </submittedName>
</protein>
<evidence type="ECO:0000256" key="1">
    <source>
        <dbReference type="ARBA" id="ARBA00007074"/>
    </source>
</evidence>
<dbReference type="SUPFAM" id="SSF54001">
    <property type="entry name" value="Cysteine proteinases"/>
    <property type="match status" value="1"/>
</dbReference>
<evidence type="ECO:0000313" key="7">
    <source>
        <dbReference type="Proteomes" id="UP000295008"/>
    </source>
</evidence>
<accession>A0A4R1RZK0</accession>
<dbReference type="RefSeq" id="WP_165907886.1">
    <property type="nucleotide sequence ID" value="NZ_SLUN01000007.1"/>
</dbReference>
<keyword evidence="2" id="KW-0645">Protease</keyword>
<dbReference type="InterPro" id="IPR038765">
    <property type="entry name" value="Papain-like_cys_pep_sf"/>
</dbReference>
<feature type="domain" description="NlpC/P60" evidence="5">
    <location>
        <begin position="240"/>
        <end position="396"/>
    </location>
</feature>
<dbReference type="EMBL" id="SLUN01000007">
    <property type="protein sequence ID" value="TCL71670.1"/>
    <property type="molecule type" value="Genomic_DNA"/>
</dbReference>
<evidence type="ECO:0000256" key="4">
    <source>
        <dbReference type="ARBA" id="ARBA00022807"/>
    </source>
</evidence>
<dbReference type="GO" id="GO:0008234">
    <property type="term" value="F:cysteine-type peptidase activity"/>
    <property type="evidence" value="ECO:0007669"/>
    <property type="project" value="UniProtKB-KW"/>
</dbReference>
<organism evidence="6 7">
    <name type="scientific">Hydrogenispora ethanolica</name>
    <dbReference type="NCBI Taxonomy" id="1082276"/>
    <lineage>
        <taxon>Bacteria</taxon>
        <taxon>Bacillati</taxon>
        <taxon>Bacillota</taxon>
        <taxon>Hydrogenispora</taxon>
    </lineage>
</organism>
<comment type="caution">
    <text evidence="6">The sequence shown here is derived from an EMBL/GenBank/DDBJ whole genome shotgun (WGS) entry which is preliminary data.</text>
</comment>
<evidence type="ECO:0000313" key="6">
    <source>
        <dbReference type="EMBL" id="TCL71670.1"/>
    </source>
</evidence>
<name>A0A4R1RZK0_HYDET</name>
<keyword evidence="3" id="KW-0378">Hydrolase</keyword>
<proteinExistence type="inferred from homology"/>